<dbReference type="NCBIfam" id="TIGR03562">
    <property type="entry name" value="osmo_induc_OsmC"/>
    <property type="match status" value="1"/>
</dbReference>
<dbReference type="InterPro" id="IPR036102">
    <property type="entry name" value="OsmC/Ohrsf"/>
</dbReference>
<dbReference type="Proteomes" id="UP000705867">
    <property type="component" value="Unassembled WGS sequence"/>
</dbReference>
<dbReference type="Pfam" id="PF02566">
    <property type="entry name" value="OsmC"/>
    <property type="match status" value="1"/>
</dbReference>
<proteinExistence type="predicted"/>
<dbReference type="GO" id="GO:0004601">
    <property type="term" value="F:peroxidase activity"/>
    <property type="evidence" value="ECO:0007669"/>
    <property type="project" value="InterPro"/>
</dbReference>
<dbReference type="InterPro" id="IPR003718">
    <property type="entry name" value="OsmC/Ohr_fam"/>
</dbReference>
<dbReference type="GO" id="GO:0006979">
    <property type="term" value="P:response to oxidative stress"/>
    <property type="evidence" value="ECO:0007669"/>
    <property type="project" value="InterPro"/>
</dbReference>
<reference evidence="1" key="1">
    <citation type="journal article" date="2021" name="bioRxiv">
        <title>Unraveling nitrogen, sulfur and carbon metabolic pathways and microbial community transcriptional responses to substrate deprivation and toxicity stresses in a bioreactor mimicking anoxic brackish coastal sediment conditions.</title>
        <authorList>
            <person name="Martins P.D."/>
            <person name="Echeveste M.J."/>
            <person name="Arshad A."/>
            <person name="Kurth J."/>
            <person name="Ouboter H."/>
            <person name="Jetten M.S.M."/>
            <person name="Welte C.U."/>
        </authorList>
    </citation>
    <scope>NUCLEOTIDE SEQUENCE</scope>
    <source>
        <strain evidence="1">MAG_39</strain>
    </source>
</reference>
<evidence type="ECO:0000313" key="1">
    <source>
        <dbReference type="EMBL" id="MBZ0156724.1"/>
    </source>
</evidence>
<dbReference type="PANTHER" id="PTHR42830">
    <property type="entry name" value="OSMOTICALLY INDUCIBLE FAMILY PROTEIN"/>
    <property type="match status" value="1"/>
</dbReference>
<gene>
    <name evidence="1" type="ORF">K8I29_11020</name>
</gene>
<name>A0A953M0E3_9BACT</name>
<dbReference type="PANTHER" id="PTHR42830:SF1">
    <property type="entry name" value="OSMOTICALLY INDUCIBLE FAMILY PROTEIN"/>
    <property type="match status" value="1"/>
</dbReference>
<dbReference type="InterPro" id="IPR015946">
    <property type="entry name" value="KH_dom-like_a/b"/>
</dbReference>
<dbReference type="SUPFAM" id="SSF82784">
    <property type="entry name" value="OsmC-like"/>
    <property type="match status" value="1"/>
</dbReference>
<evidence type="ECO:0000313" key="2">
    <source>
        <dbReference type="Proteomes" id="UP000705867"/>
    </source>
</evidence>
<dbReference type="InterPro" id="IPR019904">
    <property type="entry name" value="Peroxiredoxin_OsmC"/>
</dbReference>
<reference evidence="1" key="2">
    <citation type="submission" date="2021-08" db="EMBL/GenBank/DDBJ databases">
        <authorList>
            <person name="Dalcin Martins P."/>
        </authorList>
    </citation>
    <scope>NUCLEOTIDE SEQUENCE</scope>
    <source>
        <strain evidence="1">MAG_39</strain>
    </source>
</reference>
<protein>
    <submittedName>
        <fullName evidence="1">OsmC family protein</fullName>
    </submittedName>
</protein>
<accession>A0A953M0E3</accession>
<organism evidence="1 2">
    <name type="scientific">Candidatus Nitrobium versatile</name>
    <dbReference type="NCBI Taxonomy" id="2884831"/>
    <lineage>
        <taxon>Bacteria</taxon>
        <taxon>Pseudomonadati</taxon>
        <taxon>Nitrospirota</taxon>
        <taxon>Nitrospiria</taxon>
        <taxon>Nitrospirales</taxon>
        <taxon>Nitrospiraceae</taxon>
        <taxon>Candidatus Nitrobium</taxon>
    </lineage>
</organism>
<dbReference type="EMBL" id="JAIOIV010000086">
    <property type="protein sequence ID" value="MBZ0156724.1"/>
    <property type="molecule type" value="Genomic_DNA"/>
</dbReference>
<dbReference type="Gene3D" id="3.30.300.20">
    <property type="match status" value="1"/>
</dbReference>
<dbReference type="AlphaFoldDB" id="A0A953M0E3"/>
<sequence>MPVRNAEATWKGTLKGGKGTMKLGSGAFEGAYSFSSRFEEGTGTNPEELIGAAHAGCFSMALALMLEQAGYTPERINTTARVSIEKAGDGFKITRSELLTHAEVPGIDEKTFMEKAEAAKKGCPVSQALAGTEITLKACLSSPAATSR</sequence>
<dbReference type="InterPro" id="IPR052707">
    <property type="entry name" value="OsmC_Ohr_Peroxiredoxin"/>
</dbReference>
<comment type="caution">
    <text evidence="1">The sequence shown here is derived from an EMBL/GenBank/DDBJ whole genome shotgun (WGS) entry which is preliminary data.</text>
</comment>